<dbReference type="InterPro" id="IPR009057">
    <property type="entry name" value="Homeodomain-like_sf"/>
</dbReference>
<comment type="caution">
    <text evidence="1">The sequence shown here is derived from an EMBL/GenBank/DDBJ whole genome shotgun (WGS) entry which is preliminary data.</text>
</comment>
<dbReference type="SUPFAM" id="SSF46689">
    <property type="entry name" value="Homeodomain-like"/>
    <property type="match status" value="1"/>
</dbReference>
<organism evidence="1 2">
    <name type="scientific">Craurococcus roseus</name>
    <dbReference type="NCBI Taxonomy" id="77585"/>
    <lineage>
        <taxon>Bacteria</taxon>
        <taxon>Pseudomonadati</taxon>
        <taxon>Pseudomonadota</taxon>
        <taxon>Alphaproteobacteria</taxon>
        <taxon>Acetobacterales</taxon>
        <taxon>Acetobacteraceae</taxon>
        <taxon>Craurococcus</taxon>
    </lineage>
</organism>
<proteinExistence type="predicted"/>
<accession>A0ABP3PWC1</accession>
<gene>
    <name evidence="1" type="ORF">GCM10009416_14540</name>
</gene>
<keyword evidence="2" id="KW-1185">Reference proteome</keyword>
<sequence length="206" mass="23030">MADLAIDPDPLRDRIVDAALAIAEEDRGGWYDLRLHLVAHRLGVPLSAVLERFRDADAIADAWFARALRAMVGGEPAPGFGGVPPSARVHAALMRWFDAQAAHRRAVGSMIRAKLHPSHPHHWVPMAFSLSRLIHWALEAARLDARGLPRQAEEVGLTLVFLRALRLWLEDGSPGQRRTRAFLRRDLGWLDRLPRRPAPDLRRGSG</sequence>
<name>A0ABP3PWC1_9PROT</name>
<dbReference type="Proteomes" id="UP001501588">
    <property type="component" value="Unassembled WGS sequence"/>
</dbReference>
<protein>
    <recommendedName>
        <fullName evidence="3">TetR/AcrR family transcriptional regulator</fullName>
    </recommendedName>
</protein>
<dbReference type="RefSeq" id="WP_343894528.1">
    <property type="nucleotide sequence ID" value="NZ_BAAAFZ010000014.1"/>
</dbReference>
<dbReference type="Gene3D" id="1.10.357.10">
    <property type="entry name" value="Tetracycline Repressor, domain 2"/>
    <property type="match status" value="1"/>
</dbReference>
<dbReference type="EMBL" id="BAAAFZ010000014">
    <property type="protein sequence ID" value="GAA0577030.1"/>
    <property type="molecule type" value="Genomic_DNA"/>
</dbReference>
<dbReference type="SUPFAM" id="SSF48498">
    <property type="entry name" value="Tetracyclin repressor-like, C-terminal domain"/>
    <property type="match status" value="1"/>
</dbReference>
<dbReference type="InterPro" id="IPR036271">
    <property type="entry name" value="Tet_transcr_reg_TetR-rel_C_sf"/>
</dbReference>
<evidence type="ECO:0000313" key="1">
    <source>
        <dbReference type="EMBL" id="GAA0577030.1"/>
    </source>
</evidence>
<reference evidence="2" key="1">
    <citation type="journal article" date="2019" name="Int. J. Syst. Evol. Microbiol.">
        <title>The Global Catalogue of Microorganisms (GCM) 10K type strain sequencing project: providing services to taxonomists for standard genome sequencing and annotation.</title>
        <authorList>
            <consortium name="The Broad Institute Genomics Platform"/>
            <consortium name="The Broad Institute Genome Sequencing Center for Infectious Disease"/>
            <person name="Wu L."/>
            <person name="Ma J."/>
        </authorList>
    </citation>
    <scope>NUCLEOTIDE SEQUENCE [LARGE SCALE GENOMIC DNA]</scope>
    <source>
        <strain evidence="2">JCM 9933</strain>
    </source>
</reference>
<evidence type="ECO:0008006" key="3">
    <source>
        <dbReference type="Google" id="ProtNLM"/>
    </source>
</evidence>
<evidence type="ECO:0000313" key="2">
    <source>
        <dbReference type="Proteomes" id="UP001501588"/>
    </source>
</evidence>